<dbReference type="SUPFAM" id="SSF103473">
    <property type="entry name" value="MFS general substrate transporter"/>
    <property type="match status" value="1"/>
</dbReference>
<feature type="transmembrane region" description="Helical" evidence="7">
    <location>
        <begin position="74"/>
        <end position="97"/>
    </location>
</feature>
<feature type="transmembrane region" description="Helical" evidence="7">
    <location>
        <begin position="196"/>
        <end position="217"/>
    </location>
</feature>
<sequence>MPTRNTVLLAVVCASIFFDALDLSITQVALPSIQRDLGVEVAVLPWVAAAYVVTYGGVLLLGGRLTDVLGPRRVLLVGLAVFGLASLGAGLVPGVGWLVAARAVQGVGAALTVPAAVAVLAASFPGGRARTRAFAAFAVAASSGFSGGLVLGGLLTDGLSWRWIFFAKVPVVALVLLAGAVVVPRRAAVARRTLDLPAAVAVTAASVLVVLGVTLAGTPAATVLTVGVPLAAAAVLAGVVVVIERRGHDPLLPGRLLRRREAMVSDAAALTVLAAPFGVSYLVTVFAQDVLGRSPWTTALLLLPGAVLSAVVGQLVAARLLDRFGLRVVYPAALLVVAAGNALLLALTPGSATWVIVVATAVSFGLGMGVAYPAATLGGVVGTDEGDHGTAAGLNNTALQLGGGLGLALVAALVAGALGGTGVGDAPVEEATAAVRVGVLAAVALPLAGAVVAAVGLRRRAGVRV</sequence>
<evidence type="ECO:0000259" key="8">
    <source>
        <dbReference type="PROSITE" id="PS50850"/>
    </source>
</evidence>
<dbReference type="Proteomes" id="UP001370100">
    <property type="component" value="Unassembled WGS sequence"/>
</dbReference>
<dbReference type="InterPro" id="IPR011701">
    <property type="entry name" value="MFS"/>
</dbReference>
<dbReference type="InterPro" id="IPR020846">
    <property type="entry name" value="MFS_dom"/>
</dbReference>
<dbReference type="PANTHER" id="PTHR42718">
    <property type="entry name" value="MAJOR FACILITATOR SUPERFAMILY MULTIDRUG TRANSPORTER MFSC"/>
    <property type="match status" value="1"/>
</dbReference>
<feature type="transmembrane region" description="Helical" evidence="7">
    <location>
        <begin position="433"/>
        <end position="457"/>
    </location>
</feature>
<feature type="transmembrane region" description="Helical" evidence="7">
    <location>
        <begin position="299"/>
        <end position="321"/>
    </location>
</feature>
<keyword evidence="4 7" id="KW-0812">Transmembrane</keyword>
<dbReference type="Gene3D" id="1.20.1720.10">
    <property type="entry name" value="Multidrug resistance protein D"/>
    <property type="match status" value="1"/>
</dbReference>
<dbReference type="PANTHER" id="PTHR42718:SF46">
    <property type="entry name" value="BLR6921 PROTEIN"/>
    <property type="match status" value="1"/>
</dbReference>
<evidence type="ECO:0000256" key="2">
    <source>
        <dbReference type="ARBA" id="ARBA00022448"/>
    </source>
</evidence>
<keyword evidence="6 7" id="KW-0472">Membrane</keyword>
<evidence type="ECO:0000256" key="5">
    <source>
        <dbReference type="ARBA" id="ARBA00022989"/>
    </source>
</evidence>
<comment type="subcellular location">
    <subcellularLocation>
        <location evidence="1">Cell membrane</location>
        <topology evidence="1">Multi-pass membrane protein</topology>
    </subcellularLocation>
</comment>
<evidence type="ECO:0000313" key="10">
    <source>
        <dbReference type="Proteomes" id="UP001370100"/>
    </source>
</evidence>
<keyword evidence="5 7" id="KW-1133">Transmembrane helix</keyword>
<proteinExistence type="predicted"/>
<accession>A0ABU8NC61</accession>
<keyword evidence="3" id="KW-1003">Cell membrane</keyword>
<gene>
    <name evidence="9" type="ORF">WCD41_23995</name>
</gene>
<dbReference type="RefSeq" id="WP_337717219.1">
    <property type="nucleotide sequence ID" value="NZ_JBBEGL010000007.1"/>
</dbReference>
<dbReference type="InterPro" id="IPR036259">
    <property type="entry name" value="MFS_trans_sf"/>
</dbReference>
<dbReference type="Gene3D" id="1.20.1250.20">
    <property type="entry name" value="MFS general substrate transporter like domains"/>
    <property type="match status" value="1"/>
</dbReference>
<evidence type="ECO:0000256" key="7">
    <source>
        <dbReference type="SAM" id="Phobius"/>
    </source>
</evidence>
<feature type="domain" description="Major facilitator superfamily (MFS) profile" evidence="8">
    <location>
        <begin position="8"/>
        <end position="461"/>
    </location>
</feature>
<dbReference type="Pfam" id="PF07690">
    <property type="entry name" value="MFS_1"/>
    <property type="match status" value="1"/>
</dbReference>
<feature type="transmembrane region" description="Helical" evidence="7">
    <location>
        <begin position="264"/>
        <end position="287"/>
    </location>
</feature>
<dbReference type="EMBL" id="JBBEGL010000007">
    <property type="protein sequence ID" value="MEJ2889544.1"/>
    <property type="molecule type" value="Genomic_DNA"/>
</dbReference>
<evidence type="ECO:0000256" key="1">
    <source>
        <dbReference type="ARBA" id="ARBA00004651"/>
    </source>
</evidence>
<feature type="transmembrane region" description="Helical" evidence="7">
    <location>
        <begin position="354"/>
        <end position="377"/>
    </location>
</feature>
<evidence type="ECO:0000313" key="9">
    <source>
        <dbReference type="EMBL" id="MEJ2889544.1"/>
    </source>
</evidence>
<name>A0ABU8NC61_9PSEU</name>
<organism evidence="9 10">
    <name type="scientific">Actinomycetospora aeridis</name>
    <dbReference type="NCBI Taxonomy" id="3129231"/>
    <lineage>
        <taxon>Bacteria</taxon>
        <taxon>Bacillati</taxon>
        <taxon>Actinomycetota</taxon>
        <taxon>Actinomycetes</taxon>
        <taxon>Pseudonocardiales</taxon>
        <taxon>Pseudonocardiaceae</taxon>
        <taxon>Actinomycetospora</taxon>
    </lineage>
</organism>
<evidence type="ECO:0000256" key="3">
    <source>
        <dbReference type="ARBA" id="ARBA00022475"/>
    </source>
</evidence>
<keyword evidence="10" id="KW-1185">Reference proteome</keyword>
<feature type="transmembrane region" description="Helical" evidence="7">
    <location>
        <begin position="161"/>
        <end position="184"/>
    </location>
</feature>
<feature type="transmembrane region" description="Helical" evidence="7">
    <location>
        <begin position="134"/>
        <end position="155"/>
    </location>
</feature>
<protein>
    <submittedName>
        <fullName evidence="9">MFS transporter</fullName>
    </submittedName>
</protein>
<feature type="transmembrane region" description="Helical" evidence="7">
    <location>
        <begin position="42"/>
        <end position="62"/>
    </location>
</feature>
<comment type="caution">
    <text evidence="9">The sequence shown here is derived from an EMBL/GenBank/DDBJ whole genome shotgun (WGS) entry which is preliminary data.</text>
</comment>
<evidence type="ECO:0000256" key="6">
    <source>
        <dbReference type="ARBA" id="ARBA00023136"/>
    </source>
</evidence>
<keyword evidence="2" id="KW-0813">Transport</keyword>
<feature type="transmembrane region" description="Helical" evidence="7">
    <location>
        <begin position="103"/>
        <end position="122"/>
    </location>
</feature>
<feature type="transmembrane region" description="Helical" evidence="7">
    <location>
        <begin position="398"/>
        <end position="421"/>
    </location>
</feature>
<reference evidence="9 10" key="1">
    <citation type="submission" date="2024-03" db="EMBL/GenBank/DDBJ databases">
        <title>Actinomycetospora sp. OC33-EN06, a novel actinomycete isolated from wild orchid (Aerides multiflora).</title>
        <authorList>
            <person name="Suriyachadkun C."/>
        </authorList>
    </citation>
    <scope>NUCLEOTIDE SEQUENCE [LARGE SCALE GENOMIC DNA]</scope>
    <source>
        <strain evidence="9 10">OC33-EN06</strain>
    </source>
</reference>
<dbReference type="PROSITE" id="PS50850">
    <property type="entry name" value="MFS"/>
    <property type="match status" value="1"/>
</dbReference>
<feature type="transmembrane region" description="Helical" evidence="7">
    <location>
        <begin position="223"/>
        <end position="243"/>
    </location>
</feature>
<evidence type="ECO:0000256" key="4">
    <source>
        <dbReference type="ARBA" id="ARBA00022692"/>
    </source>
</evidence>
<feature type="transmembrane region" description="Helical" evidence="7">
    <location>
        <begin position="328"/>
        <end position="348"/>
    </location>
</feature>